<dbReference type="InterPro" id="IPR008271">
    <property type="entry name" value="Ser/Thr_kinase_AS"/>
</dbReference>
<evidence type="ECO:0000256" key="7">
    <source>
        <dbReference type="PROSITE-ProRule" id="PRU10141"/>
    </source>
</evidence>
<feature type="region of interest" description="Disordered" evidence="8">
    <location>
        <begin position="357"/>
        <end position="511"/>
    </location>
</feature>
<keyword evidence="9" id="KW-1133">Transmembrane helix</keyword>
<gene>
    <name evidence="11" type="ORF">HD595_005309</name>
</gene>
<keyword evidence="3 11" id="KW-0808">Transferase</keyword>
<keyword evidence="6 7" id="KW-0067">ATP-binding</keyword>
<keyword evidence="9" id="KW-0812">Transmembrane</keyword>
<evidence type="ECO:0000256" key="4">
    <source>
        <dbReference type="ARBA" id="ARBA00022741"/>
    </source>
</evidence>
<dbReference type="Gene3D" id="1.10.510.10">
    <property type="entry name" value="Transferase(Phosphotransferase) domain 1"/>
    <property type="match status" value="1"/>
</dbReference>
<dbReference type="PROSITE" id="PS00107">
    <property type="entry name" value="PROTEIN_KINASE_ATP"/>
    <property type="match status" value="1"/>
</dbReference>
<dbReference type="Gene3D" id="3.30.200.20">
    <property type="entry name" value="Phosphorylase Kinase, domain 1"/>
    <property type="match status" value="1"/>
</dbReference>
<dbReference type="InterPro" id="IPR017441">
    <property type="entry name" value="Protein_kinase_ATP_BS"/>
</dbReference>
<dbReference type="PROSITE" id="PS50011">
    <property type="entry name" value="PROTEIN_KINASE_DOM"/>
    <property type="match status" value="1"/>
</dbReference>
<evidence type="ECO:0000259" key="10">
    <source>
        <dbReference type="PROSITE" id="PS50011"/>
    </source>
</evidence>
<evidence type="ECO:0000256" key="8">
    <source>
        <dbReference type="SAM" id="MobiDB-lite"/>
    </source>
</evidence>
<dbReference type="EMBL" id="JAMZEC010000001">
    <property type="protein sequence ID" value="MCP2349187.1"/>
    <property type="molecule type" value="Genomic_DNA"/>
</dbReference>
<evidence type="ECO:0000256" key="1">
    <source>
        <dbReference type="ARBA" id="ARBA00012513"/>
    </source>
</evidence>
<feature type="compositionally biased region" description="Low complexity" evidence="8">
    <location>
        <begin position="394"/>
        <end position="427"/>
    </location>
</feature>
<keyword evidence="5 11" id="KW-0418">Kinase</keyword>
<feature type="compositionally biased region" description="Acidic residues" evidence="8">
    <location>
        <begin position="814"/>
        <end position="823"/>
    </location>
</feature>
<keyword evidence="9" id="KW-0472">Membrane</keyword>
<dbReference type="Proteomes" id="UP001320766">
    <property type="component" value="Unassembled WGS sequence"/>
</dbReference>
<dbReference type="InterPro" id="IPR011009">
    <property type="entry name" value="Kinase-like_dom_sf"/>
</dbReference>
<keyword evidence="2" id="KW-0723">Serine/threonine-protein kinase</keyword>
<feature type="region of interest" description="Disordered" evidence="8">
    <location>
        <begin position="796"/>
        <end position="853"/>
    </location>
</feature>
<evidence type="ECO:0000256" key="6">
    <source>
        <dbReference type="ARBA" id="ARBA00022840"/>
    </source>
</evidence>
<reference evidence="11 12" key="1">
    <citation type="submission" date="2022-06" db="EMBL/GenBank/DDBJ databases">
        <title>Sequencing the genomes of 1000 actinobacteria strains.</title>
        <authorList>
            <person name="Klenk H.-P."/>
        </authorList>
    </citation>
    <scope>NUCLEOTIDE SEQUENCE [LARGE SCALE GENOMIC DNA]</scope>
    <source>
        <strain evidence="11 12">DSM 44170</strain>
    </source>
</reference>
<dbReference type="GO" id="GO:0004674">
    <property type="term" value="F:protein serine/threonine kinase activity"/>
    <property type="evidence" value="ECO:0007669"/>
    <property type="project" value="UniProtKB-EC"/>
</dbReference>
<dbReference type="PANTHER" id="PTHR43289:SF6">
    <property type="entry name" value="SERINE_THREONINE-PROTEIN KINASE NEKL-3"/>
    <property type="match status" value="1"/>
</dbReference>
<dbReference type="Pfam" id="PF00069">
    <property type="entry name" value="Pkinase"/>
    <property type="match status" value="1"/>
</dbReference>
<dbReference type="InterPro" id="IPR000719">
    <property type="entry name" value="Prot_kinase_dom"/>
</dbReference>
<feature type="compositionally biased region" description="Pro residues" evidence="8">
    <location>
        <begin position="428"/>
        <end position="444"/>
    </location>
</feature>
<evidence type="ECO:0000313" key="11">
    <source>
        <dbReference type="EMBL" id="MCP2349187.1"/>
    </source>
</evidence>
<sequence>MEWSAPGYTQVKQLGSGGSGRVVLAVHDETGVKVAIKYLSEELRRDPESLARFQSEARLLVTLRDPHIATMWEYVQDHDGAAIVMELVNGVSLRALLRENGTTGPEAALTVLKGSLLGLARAHRLRLVHKDYKPENVIVRDDGVSKLVDFGIAVREGSASRPEGTPPYMAPELWAGAPASPATDVYAATAVFFECLTGHRPYRSTEPSVLGYQHVYAPIPVQDAPEPVRELIMRGLAKDPADRPRSAETFVAELEETARAAYGEDWEERGRRRLAGLVALLALLLPVPETPPAQAGTSLARTVFRNGHGLGRTVARAARHNAVRMAAGAGLAVVVAVSAVFVLASRDRLPKPFDVAAAAPSDSPGPAELVSPPATPVGATESATPSPPPPPSATRPAIVPPTGDTPTTPPTRGRTPTPRPTRTTQRATPPPTTQPPITQPPTTRPPVTITPTPFPPTTRPPVTITPTPFPPTTRPPVTITPTPFPPTTRPPVTITPTPFPPTTRPPVTLTPTPVPPVTVAALALGDLTVSEDATAGATVTVRAGGTAPIGLTATWAVAGDPVHTERLRLGGALSYTRALSHTLAERPCGRTVTLTVATTPAAPGGPRTATLSVPPCPTTVTGLRVSLDMAPSPGDEATARVRVTASGTGDVPVRVRFALNGETVGTRTATLTGRTSYARSFDQGFRTRPCDATVSVAVTAGDEQASARTRVTCPAGVRRVSIARAAVDGRGGAVAVITVSTLNDRPVRLSVTFSAGGRQHTEQVTLSGDTAYTRTLSHAFGEVPCGARWVVRATTQPRGAGGGDQASGVTPACEPEEPSDEPSADPPPRSTPSATPSPREEPSGDQPAPGEPG</sequence>
<dbReference type="PROSITE" id="PS00108">
    <property type="entry name" value="PROTEIN_KINASE_ST"/>
    <property type="match status" value="1"/>
</dbReference>
<evidence type="ECO:0000313" key="12">
    <source>
        <dbReference type="Proteomes" id="UP001320766"/>
    </source>
</evidence>
<name>A0ABT1K5A6_9ACTN</name>
<dbReference type="CDD" id="cd14014">
    <property type="entry name" value="STKc_PknB_like"/>
    <property type="match status" value="1"/>
</dbReference>
<keyword evidence="12" id="KW-1185">Reference proteome</keyword>
<feature type="transmembrane region" description="Helical" evidence="9">
    <location>
        <begin position="325"/>
        <end position="344"/>
    </location>
</feature>
<evidence type="ECO:0000256" key="2">
    <source>
        <dbReference type="ARBA" id="ARBA00022527"/>
    </source>
</evidence>
<protein>
    <recommendedName>
        <fullName evidence="1">non-specific serine/threonine protein kinase</fullName>
        <ecNumber evidence="1">2.7.11.1</ecNumber>
    </recommendedName>
</protein>
<proteinExistence type="predicted"/>
<keyword evidence="4 7" id="KW-0547">Nucleotide-binding</keyword>
<feature type="binding site" evidence="7">
    <location>
        <position position="37"/>
    </location>
    <ligand>
        <name>ATP</name>
        <dbReference type="ChEBI" id="CHEBI:30616"/>
    </ligand>
</feature>
<dbReference type="SUPFAM" id="SSF56112">
    <property type="entry name" value="Protein kinase-like (PK-like)"/>
    <property type="match status" value="1"/>
</dbReference>
<evidence type="ECO:0000256" key="5">
    <source>
        <dbReference type="ARBA" id="ARBA00022777"/>
    </source>
</evidence>
<feature type="domain" description="Protein kinase" evidence="10">
    <location>
        <begin position="8"/>
        <end position="258"/>
    </location>
</feature>
<dbReference type="PANTHER" id="PTHR43289">
    <property type="entry name" value="MITOGEN-ACTIVATED PROTEIN KINASE KINASE KINASE 20-RELATED"/>
    <property type="match status" value="1"/>
</dbReference>
<dbReference type="RefSeq" id="WP_253773537.1">
    <property type="nucleotide sequence ID" value="NZ_BAAAVE010000048.1"/>
</dbReference>
<comment type="caution">
    <text evidence="11">The sequence shown here is derived from an EMBL/GenBank/DDBJ whole genome shotgun (WGS) entry which is preliminary data.</text>
</comment>
<accession>A0ABT1K5A6</accession>
<dbReference type="EC" id="2.7.11.1" evidence="1"/>
<evidence type="ECO:0000256" key="3">
    <source>
        <dbReference type="ARBA" id="ARBA00022679"/>
    </source>
</evidence>
<feature type="compositionally biased region" description="Low complexity" evidence="8">
    <location>
        <begin position="357"/>
        <end position="367"/>
    </location>
</feature>
<organism evidence="11 12">
    <name type="scientific">Nonomuraea roseoviolacea subsp. carminata</name>
    <dbReference type="NCBI Taxonomy" id="160689"/>
    <lineage>
        <taxon>Bacteria</taxon>
        <taxon>Bacillati</taxon>
        <taxon>Actinomycetota</taxon>
        <taxon>Actinomycetes</taxon>
        <taxon>Streptosporangiales</taxon>
        <taxon>Streptosporangiaceae</taxon>
        <taxon>Nonomuraea</taxon>
    </lineage>
</organism>
<evidence type="ECO:0000256" key="9">
    <source>
        <dbReference type="SAM" id="Phobius"/>
    </source>
</evidence>